<evidence type="ECO:0000313" key="3">
    <source>
        <dbReference type="EMBL" id="XCG49624.1"/>
    </source>
</evidence>
<dbReference type="Gene3D" id="2.40.50.140">
    <property type="entry name" value="Nucleic acid-binding proteins"/>
    <property type="match status" value="1"/>
</dbReference>
<sequence>MNGAVWAQPEIIVDIEYRGWTQDHQLRHSSFKGIREDRSVCEFL</sequence>
<dbReference type="GO" id="GO:0006281">
    <property type="term" value="P:DNA repair"/>
    <property type="evidence" value="ECO:0007669"/>
    <property type="project" value="InterPro"/>
</dbReference>
<dbReference type="GO" id="GO:0006310">
    <property type="term" value="P:DNA recombination"/>
    <property type="evidence" value="ECO:0007669"/>
    <property type="project" value="InterPro"/>
</dbReference>
<dbReference type="EMBL" id="CP159253">
    <property type="protein sequence ID" value="XCG49624.1"/>
    <property type="molecule type" value="Genomic_DNA"/>
</dbReference>
<proteinExistence type="predicted"/>
<dbReference type="RefSeq" id="WP_353642841.1">
    <property type="nucleotide sequence ID" value="NZ_CP159253.1"/>
</dbReference>
<dbReference type="InterPro" id="IPR012309">
    <property type="entry name" value="DNA_ligase_ATP-dep_C"/>
</dbReference>
<organism evidence="3">
    <name type="scientific">Mesorhizobium sp. WSM2240</name>
    <dbReference type="NCBI Taxonomy" id="3228851"/>
    <lineage>
        <taxon>Bacteria</taxon>
        <taxon>Pseudomonadati</taxon>
        <taxon>Pseudomonadota</taxon>
        <taxon>Alphaproteobacteria</taxon>
        <taxon>Hyphomicrobiales</taxon>
        <taxon>Phyllobacteriaceae</taxon>
        <taxon>Mesorhizobium</taxon>
    </lineage>
</organism>
<evidence type="ECO:0000259" key="2">
    <source>
        <dbReference type="Pfam" id="PF04679"/>
    </source>
</evidence>
<feature type="domain" description="DNA ligase ATP-dependent C-terminal" evidence="2">
    <location>
        <begin position="4"/>
        <end position="38"/>
    </location>
</feature>
<dbReference type="AlphaFoldDB" id="A0AAU8CTG8"/>
<protein>
    <recommendedName>
        <fullName evidence="1">DNA ligase (ATP)</fullName>
        <ecNumber evidence="1">6.5.1.1</ecNumber>
    </recommendedName>
</protein>
<evidence type="ECO:0000256" key="1">
    <source>
        <dbReference type="ARBA" id="ARBA00012727"/>
    </source>
</evidence>
<dbReference type="GO" id="GO:0003910">
    <property type="term" value="F:DNA ligase (ATP) activity"/>
    <property type="evidence" value="ECO:0007669"/>
    <property type="project" value="UniProtKB-EC"/>
</dbReference>
<accession>A0AAU8CTG8</accession>
<dbReference type="Pfam" id="PF04679">
    <property type="entry name" value="DNA_ligase_A_C"/>
    <property type="match status" value="1"/>
</dbReference>
<dbReference type="SUPFAM" id="SSF50249">
    <property type="entry name" value="Nucleic acid-binding proteins"/>
    <property type="match status" value="1"/>
</dbReference>
<gene>
    <name evidence="3" type="ORF">ABVK50_03115</name>
</gene>
<reference evidence="3" key="1">
    <citation type="submission" date="2024-06" db="EMBL/GenBank/DDBJ databases">
        <title>Mesorhizobium karijinii sp. nov., a symbiont of the iconic Swainsona formosa from arid Australia.</title>
        <authorList>
            <person name="Hill Y.J."/>
            <person name="Watkin E.L.J."/>
            <person name="O'Hara G.W."/>
            <person name="Terpolilli J."/>
            <person name="Tye M.L."/>
            <person name="Kohlmeier M.G."/>
        </authorList>
    </citation>
    <scope>NUCLEOTIDE SEQUENCE</scope>
    <source>
        <strain evidence="3">WSM2240</strain>
    </source>
</reference>
<dbReference type="EC" id="6.5.1.1" evidence="1"/>
<dbReference type="InterPro" id="IPR012340">
    <property type="entry name" value="NA-bd_OB-fold"/>
</dbReference>
<name>A0AAU8CTG8_9HYPH</name>